<dbReference type="SUPFAM" id="SSF50998">
    <property type="entry name" value="Quinoprotein alcohol dehydrogenase-like"/>
    <property type="match status" value="1"/>
</dbReference>
<feature type="domain" description="PilY1 beta-propeller" evidence="8">
    <location>
        <begin position="923"/>
        <end position="1285"/>
    </location>
</feature>
<comment type="caution">
    <text evidence="9">The sequence shown here is derived from an EMBL/GenBank/DDBJ whole genome shotgun (WGS) entry which is preliminary data.</text>
</comment>
<gene>
    <name evidence="9" type="ORF">FEA48_25285</name>
</gene>
<dbReference type="GO" id="GO:0046872">
    <property type="term" value="F:metal ion binding"/>
    <property type="evidence" value="ECO:0007669"/>
    <property type="project" value="UniProtKB-KW"/>
</dbReference>
<reference evidence="10" key="2">
    <citation type="submission" date="2019-06" db="EMBL/GenBank/DDBJ databases">
        <title>AzeR, a transcriptional regulator that responds to azelaic acid in Pseudomonas nitroreducens.</title>
        <authorList>
            <person name="Bez C."/>
            <person name="Javvadi S.G."/>
            <person name="Bertani I."/>
            <person name="Devescovi G."/>
            <person name="Studholme D.J."/>
            <person name="Geller A."/>
            <person name="Levy A."/>
            <person name="Venturi V."/>
        </authorList>
    </citation>
    <scope>NUCLEOTIDE SEQUENCE [LARGE SCALE GENOMIC DNA]</scope>
    <source>
        <strain evidence="10">DSM 9128</strain>
    </source>
</reference>
<comment type="similarity">
    <text evidence="2">Belongs to the PilY1 family.</text>
</comment>
<keyword evidence="3" id="KW-1029">Fimbrium biogenesis</keyword>
<organism evidence="9 10">
    <name type="scientific">Pseudomonas nitroreducens</name>
    <dbReference type="NCBI Taxonomy" id="46680"/>
    <lineage>
        <taxon>Bacteria</taxon>
        <taxon>Pseudomonadati</taxon>
        <taxon>Pseudomonadota</taxon>
        <taxon>Gammaproteobacteria</taxon>
        <taxon>Pseudomonadales</taxon>
        <taxon>Pseudomonadaceae</taxon>
        <taxon>Pseudomonas</taxon>
    </lineage>
</organism>
<keyword evidence="5" id="KW-0106">Calcium</keyword>
<evidence type="ECO:0000256" key="3">
    <source>
        <dbReference type="ARBA" id="ARBA00022558"/>
    </source>
</evidence>
<evidence type="ECO:0000256" key="5">
    <source>
        <dbReference type="ARBA" id="ARBA00022837"/>
    </source>
</evidence>
<name>A0A5R8ZVL0_PSENT</name>
<dbReference type="Pfam" id="PF05567">
    <property type="entry name" value="T4P_PilY1"/>
    <property type="match status" value="1"/>
</dbReference>
<dbReference type="InterPro" id="IPR011047">
    <property type="entry name" value="Quinoprotein_ADH-like_sf"/>
</dbReference>
<proteinExistence type="inferred from homology"/>
<comment type="subcellular location">
    <subcellularLocation>
        <location evidence="1">Fimbrium</location>
    </subcellularLocation>
</comment>
<dbReference type="Proteomes" id="UP000307510">
    <property type="component" value="Unassembled WGS sequence"/>
</dbReference>
<keyword evidence="4" id="KW-0479">Metal-binding</keyword>
<evidence type="ECO:0000256" key="7">
    <source>
        <dbReference type="SAM" id="SignalP"/>
    </source>
</evidence>
<protein>
    <submittedName>
        <fullName evidence="9">Pilus assembly protein PilY</fullName>
    </submittedName>
</protein>
<evidence type="ECO:0000259" key="8">
    <source>
        <dbReference type="Pfam" id="PF05567"/>
    </source>
</evidence>
<evidence type="ECO:0000256" key="2">
    <source>
        <dbReference type="ARBA" id="ARBA00008387"/>
    </source>
</evidence>
<dbReference type="InterPro" id="IPR008707">
    <property type="entry name" value="B-propeller_PilY1"/>
</dbReference>
<evidence type="ECO:0000256" key="6">
    <source>
        <dbReference type="ARBA" id="ARBA00023263"/>
    </source>
</evidence>
<reference evidence="9 10" key="1">
    <citation type="submission" date="2019-05" db="EMBL/GenBank/DDBJ databases">
        <authorList>
            <person name="Moore K."/>
            <person name="O'Neill P."/>
            <person name="Farbos A."/>
            <person name="Studholme D.J."/>
        </authorList>
    </citation>
    <scope>NUCLEOTIDE SEQUENCE [LARGE SCALE GENOMIC DNA]</scope>
    <source>
        <strain evidence="9 10">DSM 9128</strain>
    </source>
</reference>
<evidence type="ECO:0000256" key="4">
    <source>
        <dbReference type="ARBA" id="ARBA00022723"/>
    </source>
</evidence>
<dbReference type="EMBL" id="VASG01000008">
    <property type="protein sequence ID" value="TLP70459.1"/>
    <property type="molecule type" value="Genomic_DNA"/>
</dbReference>
<keyword evidence="7" id="KW-0732">Signal</keyword>
<accession>A0A5R8ZVL0</accession>
<evidence type="ECO:0000256" key="1">
    <source>
        <dbReference type="ARBA" id="ARBA00004561"/>
    </source>
</evidence>
<feature type="signal peptide" evidence="7">
    <location>
        <begin position="1"/>
        <end position="20"/>
    </location>
</feature>
<keyword evidence="6" id="KW-0281">Fimbrium</keyword>
<evidence type="ECO:0000313" key="9">
    <source>
        <dbReference type="EMBL" id="TLP70459.1"/>
    </source>
</evidence>
<evidence type="ECO:0000313" key="10">
    <source>
        <dbReference type="Proteomes" id="UP000307510"/>
    </source>
</evidence>
<feature type="chain" id="PRO_5024378483" evidence="7">
    <location>
        <begin position="21"/>
        <end position="1441"/>
    </location>
</feature>
<sequence length="1441" mass="152834">MLRATLFLLLSCLASAQAWGASLAQTPLFVSNIAPPMNMLVVGRDQKLYFPAYNDASDIDGDGQLDTYYKPGIDYTGYFDSYKCYVYDVLSGTFAPSSTTSTKKCTSAIGRWSGDYLNYLTMSRQDVLRKVLYGGYRSTDSAFSTVLERAFIPNDAHSWGKEYLSVARDGYSLTDYTPIPVPTNGKYVLFANTSIGSSTLGSYNSSAAPRLRIITSLQQALLGTYRIWGWVSRESAQGTNTVTSTTNSDTTIIPAYDLNVRVQVCVAGLLESNCAQYGSLYKPTGVLHDYGASDKMYFGLVTGTYANNLRGGVVRKAAASFSNEYNSSTGRFLTDSTTGTGCLNGRCYVNNSGIVANLDRLVFSAGCTDSSGYNLNPLTNGKCVDWGNPLGEMAYETLRYYAGKAPTAAYAAGTADTNLGLSSLTSWANPYSTYPSCTRPFMTLMSDVNPSYDSDVPGSSLGTDSQPTNDISFNFASIGATLWSREVGGSASVNVGQSGGTNDSAPTAKTASSFATIRGLAEEPTRQGSYATSAVSFFGSQNALTTAGSNRVQSFSIAQSSTLPNIRIKTSKGTLRLVPFSMNVSQSVVSQITGFYIDTLTKDSAGNLTSITFRVVYDDSAQGRDYDMDAIVLYTVTARSDGTVDVTSQTEYSVAGDESHMGYTMAGTTKDGVYLEVTGGGNGSVRNRLDTPDGKFPGDCSATGVTCALLPGLSGSSGALSGNRLAYHTRNFTPSATTAVTNLQDPLWYAAKYGKTDLTNWDRDGDGVPDNYFLVSNPSKLASQLKSAFDDILQLNTSVAAVAVDSQSLDSGSYTYGTSFVTGDWTGDLLKKQRTMTTSSSGAVTTTTTTLWRASTQLGTPSTRNILFAKSGALTAFNWSNLTAAQQTQLNRTVAGVVDTQGQARVGFLRGENNTFRTRTTLLGDMINSAPVLVSGSDYLSSRADALEGSTTYAAFATALAAKPSVVYVGANDGMLHAFNATTGAEIFAFIPSAVIPNLNALTAPDYGKQQGTEHRFFVDGTPVVSDVYYGSAWHKVLLGSLGSGGREVFALDVTDPAAPRLLWEFTSDNDSSLGYTAARPSIARLHNGKWVALVPNGYDIGSSTASLLIIDIQTGALLRKITATPSLTAAETASLDALNNGLSRLFVADANNDGIADYAYGGDLLGNLWRFDLIDTSVGDPLNSTASEARYAVSFGGSPLYVARNASGTRQPITTAPSLVDHPSGTGYIVAFGTGRYLLTADKTSTAQQSVYGIWDRKIAGEATTSSLTAARTRSNLQAQTLSTGTFNSTSTYTLSNNEVAWYDTSGNTADANVNKWGWYFDFPVAGERQIYDMTLYGSALIFSSSTPQTGTCAAGLSGTRYAIDPERGGLTPYNVFDLNNDGTFDALSAFITGGGDITVSGGYTYTGGEGGGTNLLPDAIRTNSGTVSGRRTWQVQPAN</sequence>
<dbReference type="GO" id="GO:0009289">
    <property type="term" value="C:pilus"/>
    <property type="evidence" value="ECO:0007669"/>
    <property type="project" value="UniProtKB-SubCell"/>
</dbReference>